<feature type="signal peptide" evidence="2">
    <location>
        <begin position="1"/>
        <end position="31"/>
    </location>
</feature>
<organism evidence="3 4">
    <name type="scientific">Bradyrhizobium erythrophlei</name>
    <dbReference type="NCBI Taxonomy" id="1437360"/>
    <lineage>
        <taxon>Bacteria</taxon>
        <taxon>Pseudomonadati</taxon>
        <taxon>Pseudomonadota</taxon>
        <taxon>Alphaproteobacteria</taxon>
        <taxon>Hyphomicrobiales</taxon>
        <taxon>Nitrobacteraceae</taxon>
        <taxon>Bradyrhizobium</taxon>
    </lineage>
</organism>
<protein>
    <recommendedName>
        <fullName evidence="5">Beta-barrel assembly machine subunit BamF</fullName>
    </recommendedName>
</protein>
<evidence type="ECO:0000256" key="2">
    <source>
        <dbReference type="SAM" id="SignalP"/>
    </source>
</evidence>
<feature type="compositionally biased region" description="Basic and acidic residues" evidence="1">
    <location>
        <begin position="85"/>
        <end position="94"/>
    </location>
</feature>
<accession>A0A1M5S358</accession>
<dbReference type="AlphaFoldDB" id="A0A1M5S358"/>
<feature type="chain" id="PRO_5012115731" description="Beta-barrel assembly machine subunit BamF" evidence="2">
    <location>
        <begin position="32"/>
        <end position="111"/>
    </location>
</feature>
<reference evidence="3 4" key="1">
    <citation type="submission" date="2016-11" db="EMBL/GenBank/DDBJ databases">
        <authorList>
            <person name="Jaros S."/>
            <person name="Januszkiewicz K."/>
            <person name="Wedrychowicz H."/>
        </authorList>
    </citation>
    <scope>NUCLEOTIDE SEQUENCE [LARGE SCALE GENOMIC DNA]</scope>
    <source>
        <strain evidence="3 4">GAS138</strain>
    </source>
</reference>
<feature type="region of interest" description="Disordered" evidence="1">
    <location>
        <begin position="38"/>
        <end position="64"/>
    </location>
</feature>
<dbReference type="EMBL" id="LT670817">
    <property type="protein sequence ID" value="SHH32895.1"/>
    <property type="molecule type" value="Genomic_DNA"/>
</dbReference>
<evidence type="ECO:0000313" key="3">
    <source>
        <dbReference type="EMBL" id="SHH32895.1"/>
    </source>
</evidence>
<dbReference type="Proteomes" id="UP000189796">
    <property type="component" value="Chromosome I"/>
</dbReference>
<evidence type="ECO:0000256" key="1">
    <source>
        <dbReference type="SAM" id="MobiDB-lite"/>
    </source>
</evidence>
<sequence length="111" mass="11578">MGIAYVSSERKISAFAAAALLLSSLSLGGCATSTAGSSLMDARAETPAPPKASGYLPVEDLPKHDKPAMTLDERLKLQKELIAVRDRQASDGKAKTGAARAQPKKPTTPTQ</sequence>
<evidence type="ECO:0008006" key="5">
    <source>
        <dbReference type="Google" id="ProtNLM"/>
    </source>
</evidence>
<feature type="region of interest" description="Disordered" evidence="1">
    <location>
        <begin position="85"/>
        <end position="111"/>
    </location>
</feature>
<name>A0A1M5S358_9BRAD</name>
<evidence type="ECO:0000313" key="4">
    <source>
        <dbReference type="Proteomes" id="UP000189796"/>
    </source>
</evidence>
<gene>
    <name evidence="3" type="ORF">SAMN05443248_4461</name>
</gene>
<keyword evidence="2" id="KW-0732">Signal</keyword>
<proteinExistence type="predicted"/>